<name>A0A3P3XQ87_9SPIR</name>
<evidence type="ECO:0000256" key="1">
    <source>
        <dbReference type="SAM" id="SignalP"/>
    </source>
</evidence>
<dbReference type="InterPro" id="IPR029058">
    <property type="entry name" value="AB_hydrolase_fold"/>
</dbReference>
<feature type="signal peptide" evidence="1">
    <location>
        <begin position="1"/>
        <end position="22"/>
    </location>
</feature>
<dbReference type="EMBL" id="FWDO01000004">
    <property type="protein sequence ID" value="SLM18440.1"/>
    <property type="molecule type" value="Genomic_DNA"/>
</dbReference>
<dbReference type="PROSITE" id="PS50172">
    <property type="entry name" value="BRCT"/>
    <property type="match status" value="1"/>
</dbReference>
<reference evidence="3" key="1">
    <citation type="submission" date="2017-02" db="EMBL/GenBank/DDBJ databases">
        <authorList>
            <person name="Regsiter A."/>
            <person name="William W."/>
        </authorList>
    </citation>
    <scope>NUCLEOTIDE SEQUENCE</scope>
    <source>
        <strain evidence="3">BdmA 4</strain>
    </source>
</reference>
<dbReference type="Pfam" id="PF00326">
    <property type="entry name" value="Peptidase_S9"/>
    <property type="match status" value="1"/>
</dbReference>
<dbReference type="PANTHER" id="PTHR43265:SF1">
    <property type="entry name" value="ESTERASE ESTD"/>
    <property type="match status" value="1"/>
</dbReference>
<proteinExistence type="predicted"/>
<dbReference type="GO" id="GO:0008236">
    <property type="term" value="F:serine-type peptidase activity"/>
    <property type="evidence" value="ECO:0007669"/>
    <property type="project" value="InterPro"/>
</dbReference>
<keyword evidence="1" id="KW-0732">Signal</keyword>
<gene>
    <name evidence="3" type="ORF">SPIRO4BDMA_41012</name>
</gene>
<dbReference type="InterPro" id="IPR053145">
    <property type="entry name" value="AB_hydrolase_Est10"/>
</dbReference>
<evidence type="ECO:0000313" key="3">
    <source>
        <dbReference type="EMBL" id="SLM18440.1"/>
    </source>
</evidence>
<organism evidence="3">
    <name type="scientific">uncultured spirochete</name>
    <dbReference type="NCBI Taxonomy" id="156406"/>
    <lineage>
        <taxon>Bacteria</taxon>
        <taxon>Pseudomonadati</taxon>
        <taxon>Spirochaetota</taxon>
        <taxon>Spirochaetia</taxon>
        <taxon>Spirochaetales</taxon>
        <taxon>environmental samples</taxon>
    </lineage>
</organism>
<feature type="chain" id="PRO_5018080189" evidence="1">
    <location>
        <begin position="23"/>
        <end position="288"/>
    </location>
</feature>
<dbReference type="InterPro" id="IPR001375">
    <property type="entry name" value="Peptidase_S9_cat"/>
</dbReference>
<sequence>MRRRVYAVVVILFALTTSFAFSQDLKSTEFVVYIPNEGRMVPATVCLPIGAPGETFPAVVMLHGTGSSRDEAGNGYKMLAPYMAQNGIASIRFDFAGQGDSKADYVEYCYTSGVSDAVACTEFLKNLKVVDPSRIGIMGWSQGGSVAILAAARNPQYKALLTWAGALDMFGFFGDSLYQKAKVDGFVKIDLGFRPPLNLSLRWFEEAKDISLRDELKKFKGPVLAIAGSADTTVPLSNLDDIVANAGGTDKAKYLIDGADHTFNVFTGDLSKFNQLKEVTTDWFKSKL</sequence>
<dbReference type="InterPro" id="IPR001357">
    <property type="entry name" value="BRCT_dom"/>
</dbReference>
<dbReference type="SUPFAM" id="SSF53474">
    <property type="entry name" value="alpha/beta-Hydrolases"/>
    <property type="match status" value="1"/>
</dbReference>
<evidence type="ECO:0000259" key="2">
    <source>
        <dbReference type="PROSITE" id="PS50172"/>
    </source>
</evidence>
<protein>
    <submittedName>
        <fullName evidence="3">Peptidoglycan-binding lysin domain protein</fullName>
    </submittedName>
</protein>
<dbReference type="PANTHER" id="PTHR43265">
    <property type="entry name" value="ESTERASE ESTD"/>
    <property type="match status" value="1"/>
</dbReference>
<dbReference type="AlphaFoldDB" id="A0A3P3XQ87"/>
<feature type="domain" description="BRCT" evidence="2">
    <location>
        <begin position="214"/>
        <end position="288"/>
    </location>
</feature>
<dbReference type="GO" id="GO:0006508">
    <property type="term" value="P:proteolysis"/>
    <property type="evidence" value="ECO:0007669"/>
    <property type="project" value="InterPro"/>
</dbReference>
<dbReference type="GO" id="GO:0052689">
    <property type="term" value="F:carboxylic ester hydrolase activity"/>
    <property type="evidence" value="ECO:0007669"/>
    <property type="project" value="TreeGrafter"/>
</dbReference>
<accession>A0A3P3XQ87</accession>
<dbReference type="Gene3D" id="3.40.50.1820">
    <property type="entry name" value="alpha/beta hydrolase"/>
    <property type="match status" value="1"/>
</dbReference>